<dbReference type="NCBIfam" id="TIGR00508">
    <property type="entry name" value="bioA"/>
    <property type="match status" value="1"/>
</dbReference>
<reference evidence="9" key="1">
    <citation type="journal article" date="2019" name="Int. J. Syst. Evol. Microbiol.">
        <title>The Global Catalogue of Microorganisms (GCM) 10K type strain sequencing project: providing services to taxonomists for standard genome sequencing and annotation.</title>
        <authorList>
            <consortium name="The Broad Institute Genomics Platform"/>
            <consortium name="The Broad Institute Genome Sequencing Center for Infectious Disease"/>
            <person name="Wu L."/>
            <person name="Ma J."/>
        </authorList>
    </citation>
    <scope>NUCLEOTIDE SEQUENCE [LARGE SCALE GENOMIC DNA]</scope>
    <source>
        <strain evidence="9">CGMCC 1.15809</strain>
    </source>
</reference>
<feature type="binding site" evidence="7">
    <location>
        <begin position="318"/>
        <end position="319"/>
    </location>
    <ligand>
        <name>pyridoxal 5'-phosphate</name>
        <dbReference type="ChEBI" id="CHEBI:597326"/>
    </ligand>
</feature>
<keyword evidence="5 7" id="KW-0093">Biotin biosynthesis</keyword>
<evidence type="ECO:0000313" key="8">
    <source>
        <dbReference type="EMBL" id="MFC5891455.1"/>
    </source>
</evidence>
<dbReference type="NCBIfam" id="NF004624">
    <property type="entry name" value="PRK05964.1"/>
    <property type="match status" value="1"/>
</dbReference>
<keyword evidence="4 7" id="KW-0949">S-adenosyl-L-methionine</keyword>
<sequence>MPEPLAPAELLALDRQHVWHPYGPMPGRAAPLVVESAAGVRLRLAEPAGGHRELVDGMASWWSAVHGYRHPVLDEAAHEQLGRMSHVMFGGLTHEPAVRLAERLVAITPEPLRHVFLADSGSVAVEVAAKMCLQYWRSVGRPRKQRLLTWRGGYHGDTWHPMSVCDPEGGMHELWRGVLPRQIFADAPPPGFDAPVDEAYANHLRELIARHAEELAAVIVEPVVQGAGGMVFHSPGYLRVLREACDAHGVLLVFDEIATGFGRTGSLFAAGHAGVAPDVMCLGKALTGGYLTLAATLCTARVAAGISRGEVPVLAHGPTFMGNPLATAVAGASVELLLSQDWAGEVRRIESGLRTGLAAARELPGVRDVRVLGAIGVVQLDHEVDMAAATAAAVREGVWLRPFRDLVYTMPPYVTGDDDVARICAAVCAAARPG</sequence>
<dbReference type="InterPro" id="IPR015424">
    <property type="entry name" value="PyrdxlP-dep_Trfase"/>
</dbReference>
<dbReference type="PROSITE" id="PS00600">
    <property type="entry name" value="AA_TRANSFER_CLASS_3"/>
    <property type="match status" value="1"/>
</dbReference>
<accession>A0ABW1FBS3</accession>
<keyword evidence="6 7" id="KW-0663">Pyridoxal phosphate</keyword>
<dbReference type="GO" id="GO:0004015">
    <property type="term" value="F:adenosylmethionine-8-amino-7-oxononanoate transaminase activity"/>
    <property type="evidence" value="ECO:0007669"/>
    <property type="project" value="UniProtKB-EC"/>
</dbReference>
<comment type="caution">
    <text evidence="8">The sequence shown here is derived from an EMBL/GenBank/DDBJ whole genome shotgun (WGS) entry which is preliminary data.</text>
</comment>
<feature type="binding site" evidence="7">
    <location>
        <position position="401"/>
    </location>
    <ligand>
        <name>substrate</name>
    </ligand>
</feature>
<dbReference type="Gene3D" id="3.40.640.10">
    <property type="entry name" value="Type I PLP-dependent aspartate aminotransferase-like (Major domain)"/>
    <property type="match status" value="1"/>
</dbReference>
<feature type="binding site" evidence="7">
    <location>
        <position position="154"/>
    </location>
    <ligand>
        <name>substrate</name>
    </ligand>
</feature>
<comment type="similarity">
    <text evidence="7">Belongs to the class-III pyridoxal-phosphate-dependent aminotransferase family. BioA subfamily.</text>
</comment>
<comment type="cofactor">
    <cofactor evidence="1 7">
        <name>pyridoxal 5'-phosphate</name>
        <dbReference type="ChEBI" id="CHEBI:597326"/>
    </cofactor>
</comment>
<keyword evidence="9" id="KW-1185">Reference proteome</keyword>
<organism evidence="8 9">
    <name type="scientific">Streptomyces ramulosus</name>
    <dbReference type="NCBI Taxonomy" id="47762"/>
    <lineage>
        <taxon>Bacteria</taxon>
        <taxon>Bacillati</taxon>
        <taxon>Actinomycetota</taxon>
        <taxon>Actinomycetes</taxon>
        <taxon>Kitasatosporales</taxon>
        <taxon>Streptomycetaceae</taxon>
        <taxon>Streptomyces</taxon>
    </lineage>
</organism>
<dbReference type="InterPro" id="IPR005815">
    <property type="entry name" value="BioA"/>
</dbReference>
<keyword evidence="7" id="KW-0963">Cytoplasm</keyword>
<comment type="pathway">
    <text evidence="7">Cofactor biosynthesis; biotin biosynthesis; 7,8-diaminononanoate from 8-amino-7-oxononanoate (SAM route): step 1/1.</text>
</comment>
<feature type="binding site" evidence="7">
    <location>
        <position position="317"/>
    </location>
    <ligand>
        <name>substrate</name>
    </ligand>
</feature>
<comment type="catalytic activity">
    <reaction evidence="7">
        <text>(8S)-8-amino-7-oxononanoate + S-adenosyl-L-methionine = S-adenosyl-4-methylsulfanyl-2-oxobutanoate + (7R,8S)-7,8-diammoniononanoate</text>
        <dbReference type="Rhea" id="RHEA:16861"/>
        <dbReference type="ChEBI" id="CHEBI:16490"/>
        <dbReference type="ChEBI" id="CHEBI:59789"/>
        <dbReference type="ChEBI" id="CHEBI:149468"/>
        <dbReference type="ChEBI" id="CHEBI:149469"/>
        <dbReference type="EC" id="2.6.1.62"/>
    </reaction>
</comment>
<dbReference type="CDD" id="cd00610">
    <property type="entry name" value="OAT_like"/>
    <property type="match status" value="1"/>
</dbReference>
<evidence type="ECO:0000313" key="9">
    <source>
        <dbReference type="Proteomes" id="UP001596241"/>
    </source>
</evidence>
<proteinExistence type="inferred from homology"/>
<dbReference type="EMBL" id="JBHSPW010000001">
    <property type="protein sequence ID" value="MFC5891455.1"/>
    <property type="molecule type" value="Genomic_DNA"/>
</dbReference>
<feature type="binding site" evidence="7">
    <location>
        <position position="61"/>
    </location>
    <ligand>
        <name>substrate</name>
    </ligand>
</feature>
<evidence type="ECO:0000256" key="3">
    <source>
        <dbReference type="ARBA" id="ARBA00022679"/>
    </source>
</evidence>
<dbReference type="InterPro" id="IPR005814">
    <property type="entry name" value="Aminotrans_3"/>
</dbReference>
<evidence type="ECO:0000256" key="6">
    <source>
        <dbReference type="ARBA" id="ARBA00022898"/>
    </source>
</evidence>
<dbReference type="InterPro" id="IPR015422">
    <property type="entry name" value="PyrdxlP-dep_Trfase_small"/>
</dbReference>
<name>A0ABW1FBS3_9ACTN</name>
<keyword evidence="2 7" id="KW-0032">Aminotransferase</keyword>
<gene>
    <name evidence="7" type="primary">bioA</name>
    <name evidence="8" type="ORF">ACFP3M_01240</name>
</gene>
<comment type="subcellular location">
    <subcellularLocation>
        <location evidence="7">Cytoplasm</location>
    </subcellularLocation>
</comment>
<dbReference type="PANTHER" id="PTHR42684">
    <property type="entry name" value="ADENOSYLMETHIONINE-8-AMINO-7-OXONONANOATE AMINOTRANSFERASE"/>
    <property type="match status" value="1"/>
</dbReference>
<dbReference type="SUPFAM" id="SSF53383">
    <property type="entry name" value="PLP-dependent transferases"/>
    <property type="match status" value="1"/>
</dbReference>
<feature type="modified residue" description="N6-(pyridoxal phosphate)lysine" evidence="7">
    <location>
        <position position="284"/>
    </location>
</feature>
<evidence type="ECO:0000256" key="7">
    <source>
        <dbReference type="HAMAP-Rule" id="MF_00834"/>
    </source>
</evidence>
<dbReference type="Pfam" id="PF00202">
    <property type="entry name" value="Aminotran_3"/>
    <property type="match status" value="1"/>
</dbReference>
<comment type="subunit">
    <text evidence="7">Homodimer.</text>
</comment>
<dbReference type="RefSeq" id="WP_345081808.1">
    <property type="nucleotide sequence ID" value="NZ_BAAAWG010000006.1"/>
</dbReference>
<evidence type="ECO:0000256" key="1">
    <source>
        <dbReference type="ARBA" id="ARBA00001933"/>
    </source>
</evidence>
<feature type="binding site" evidence="7">
    <location>
        <position position="284"/>
    </location>
    <ligand>
        <name>substrate</name>
    </ligand>
</feature>
<dbReference type="HAMAP" id="MF_00834">
    <property type="entry name" value="BioA"/>
    <property type="match status" value="1"/>
</dbReference>
<dbReference type="InterPro" id="IPR015421">
    <property type="entry name" value="PyrdxlP-dep_Trfase_major"/>
</dbReference>
<evidence type="ECO:0000256" key="5">
    <source>
        <dbReference type="ARBA" id="ARBA00022756"/>
    </source>
</evidence>
<dbReference type="InterPro" id="IPR049704">
    <property type="entry name" value="Aminotrans_3_PPA_site"/>
</dbReference>
<dbReference type="PANTHER" id="PTHR42684:SF17">
    <property type="entry name" value="ADENOSYLMETHIONINE-8-AMINO-7-OXONONANOATE AMINOTRANSFERASE"/>
    <property type="match status" value="1"/>
</dbReference>
<feature type="binding site" evidence="7">
    <location>
        <begin position="121"/>
        <end position="122"/>
    </location>
    <ligand>
        <name>pyridoxal 5'-phosphate</name>
        <dbReference type="ChEBI" id="CHEBI:597326"/>
    </ligand>
</feature>
<dbReference type="EC" id="2.6.1.62" evidence="7"/>
<feature type="binding site" evidence="7">
    <location>
        <position position="255"/>
    </location>
    <ligand>
        <name>pyridoxal 5'-phosphate</name>
        <dbReference type="ChEBI" id="CHEBI:597326"/>
    </ligand>
</feature>
<feature type="site" description="Participates in the substrate recognition with KAPA and in a stacking interaction with the adenine ring of SAM" evidence="7">
    <location>
        <position position="22"/>
    </location>
</feature>
<dbReference type="Gene3D" id="3.90.1150.10">
    <property type="entry name" value="Aspartate Aminotransferase, domain 1"/>
    <property type="match status" value="1"/>
</dbReference>
<evidence type="ECO:0000256" key="4">
    <source>
        <dbReference type="ARBA" id="ARBA00022691"/>
    </source>
</evidence>
<protein>
    <recommendedName>
        <fullName evidence="7">Adenosylmethionine-8-amino-7-oxononanoate aminotransferase</fullName>
        <ecNumber evidence="7">2.6.1.62</ecNumber>
    </recommendedName>
    <alternativeName>
        <fullName evidence="7">7,8-diamino-pelargonic acid aminotransferase</fullName>
        <shortName evidence="7">DAPA AT</shortName>
        <shortName evidence="7">DAPA aminotransferase</shortName>
    </alternativeName>
    <alternativeName>
        <fullName evidence="7">7,8-diaminononanoate synthase</fullName>
        <shortName evidence="7">DANS</shortName>
    </alternativeName>
    <alternativeName>
        <fullName evidence="7">Diaminopelargonic acid synthase</fullName>
    </alternativeName>
</protein>
<evidence type="ECO:0000256" key="2">
    <source>
        <dbReference type="ARBA" id="ARBA00022576"/>
    </source>
</evidence>
<dbReference type="Proteomes" id="UP001596241">
    <property type="component" value="Unassembled WGS sequence"/>
</dbReference>
<comment type="function">
    <text evidence="7">Catalyzes the transfer of the alpha-amino group from S-adenosyl-L-methionine (SAM) to 7-keto-8-aminopelargonic acid (KAPA) to form 7,8-diaminopelargonic acid (DAPA). It is the only aminotransferase known to utilize SAM as an amino donor.</text>
</comment>
<keyword evidence="3 7" id="KW-0808">Transferase</keyword>